<proteinExistence type="predicted"/>
<accession>A0A1M6VIZ5</accession>
<evidence type="ECO:0000313" key="2">
    <source>
        <dbReference type="EMBL" id="SHK81324.1"/>
    </source>
</evidence>
<feature type="transmembrane region" description="Helical" evidence="1">
    <location>
        <begin position="53"/>
        <end position="73"/>
    </location>
</feature>
<gene>
    <name evidence="2" type="ORF">SAMN04488028_10966</name>
</gene>
<dbReference type="InterPro" id="IPR029377">
    <property type="entry name" value="TMEM220"/>
</dbReference>
<reference evidence="3" key="1">
    <citation type="submission" date="2016-11" db="EMBL/GenBank/DDBJ databases">
        <authorList>
            <person name="Varghese N."/>
            <person name="Submissions S."/>
        </authorList>
    </citation>
    <scope>NUCLEOTIDE SEQUENCE [LARGE SCALE GENOMIC DNA]</scope>
    <source>
        <strain evidence="3">DSM 26134</strain>
    </source>
</reference>
<evidence type="ECO:0000256" key="1">
    <source>
        <dbReference type="SAM" id="Phobius"/>
    </source>
</evidence>
<name>A0A1M6VIZ5_REIAG</name>
<keyword evidence="1 2" id="KW-0812">Transmembrane</keyword>
<dbReference type="RefSeq" id="WP_073124873.1">
    <property type="nucleotide sequence ID" value="NZ_FRAA01000009.1"/>
</dbReference>
<keyword evidence="1" id="KW-0472">Membrane</keyword>
<dbReference type="STRING" id="156994.SAMN04488028_10966"/>
<evidence type="ECO:0000313" key="3">
    <source>
        <dbReference type="Proteomes" id="UP000184474"/>
    </source>
</evidence>
<dbReference type="EMBL" id="FRAA01000009">
    <property type="protein sequence ID" value="SHK81324.1"/>
    <property type="molecule type" value="Genomic_DNA"/>
</dbReference>
<dbReference type="Pfam" id="PF15071">
    <property type="entry name" value="TMEM220"/>
    <property type="match status" value="1"/>
</dbReference>
<keyword evidence="3" id="KW-1185">Reference proteome</keyword>
<protein>
    <submittedName>
        <fullName evidence="2">Transmembrane family 220, helix</fullName>
    </submittedName>
</protein>
<feature type="transmembrane region" description="Helical" evidence="1">
    <location>
        <begin position="28"/>
        <end position="46"/>
    </location>
</feature>
<dbReference type="AlphaFoldDB" id="A0A1M6VIZ5"/>
<keyword evidence="1" id="KW-1133">Transmembrane helix</keyword>
<organism evidence="2 3">
    <name type="scientific">Reichenbachiella agariperforans</name>
    <dbReference type="NCBI Taxonomy" id="156994"/>
    <lineage>
        <taxon>Bacteria</taxon>
        <taxon>Pseudomonadati</taxon>
        <taxon>Bacteroidota</taxon>
        <taxon>Cytophagia</taxon>
        <taxon>Cytophagales</taxon>
        <taxon>Reichenbachiellaceae</taxon>
        <taxon>Reichenbachiella</taxon>
    </lineage>
</organism>
<sequence length="119" mass="13578">MKTKLISILYFLIFGAFAYLQLNDPDPLFWVAIYGLVAVVSAIRLFGFSHPRVFLGITIFLVGIACFYIPGFVEYLVQPNKNEIVGEMVYKKPYIEETREFIGLLIAAASTFHQYKIKS</sequence>
<dbReference type="Proteomes" id="UP000184474">
    <property type="component" value="Unassembled WGS sequence"/>
</dbReference>